<dbReference type="PANTHER" id="PTHR11481">
    <property type="entry name" value="IMMUNOGLOBULIN FC RECEPTOR"/>
    <property type="match status" value="1"/>
</dbReference>
<organism evidence="6 7">
    <name type="scientific">Lates calcarifer</name>
    <name type="common">Barramundi</name>
    <name type="synonym">Holocentrus calcarifer</name>
    <dbReference type="NCBI Taxonomy" id="8187"/>
    <lineage>
        <taxon>Eukaryota</taxon>
        <taxon>Metazoa</taxon>
        <taxon>Chordata</taxon>
        <taxon>Craniata</taxon>
        <taxon>Vertebrata</taxon>
        <taxon>Euteleostomi</taxon>
        <taxon>Actinopterygii</taxon>
        <taxon>Neopterygii</taxon>
        <taxon>Teleostei</taxon>
        <taxon>Neoteleostei</taxon>
        <taxon>Acanthomorphata</taxon>
        <taxon>Carangaria</taxon>
        <taxon>Carangaria incertae sedis</taxon>
        <taxon>Centropomidae</taxon>
        <taxon>Lates</taxon>
    </lineage>
</organism>
<dbReference type="InterPro" id="IPR013783">
    <property type="entry name" value="Ig-like_fold"/>
</dbReference>
<dbReference type="RefSeq" id="XP_018546255.1">
    <property type="nucleotide sequence ID" value="XM_018690739.2"/>
</dbReference>
<dbReference type="PANTHER" id="PTHR11481:SF64">
    <property type="entry name" value="FC RECEPTOR-LIKE PROTEIN 4"/>
    <property type="match status" value="1"/>
</dbReference>
<feature type="compositionally biased region" description="Polar residues" evidence="3">
    <location>
        <begin position="187"/>
        <end position="202"/>
    </location>
</feature>
<protein>
    <submittedName>
        <fullName evidence="7">Fc receptor-like A</fullName>
    </submittedName>
</protein>
<feature type="region of interest" description="Disordered" evidence="3">
    <location>
        <begin position="178"/>
        <end position="202"/>
    </location>
</feature>
<dbReference type="SMART" id="SM00408">
    <property type="entry name" value="IGc2"/>
    <property type="match status" value="1"/>
</dbReference>
<evidence type="ECO:0000256" key="4">
    <source>
        <dbReference type="SAM" id="Phobius"/>
    </source>
</evidence>
<feature type="domain" description="Ig-like" evidence="5">
    <location>
        <begin position="48"/>
        <end position="129"/>
    </location>
</feature>
<evidence type="ECO:0000256" key="1">
    <source>
        <dbReference type="ARBA" id="ARBA00022729"/>
    </source>
</evidence>
<dbReference type="GO" id="GO:0007166">
    <property type="term" value="P:cell surface receptor signaling pathway"/>
    <property type="evidence" value="ECO:0007669"/>
    <property type="project" value="TreeGrafter"/>
</dbReference>
<reference evidence="7" key="1">
    <citation type="submission" date="2025-08" db="UniProtKB">
        <authorList>
            <consortium name="RefSeq"/>
        </authorList>
    </citation>
    <scope>IDENTIFICATION</scope>
    <source>
        <tissue evidence="7">Brain</tissue>
    </source>
</reference>
<dbReference type="Gene3D" id="2.60.40.10">
    <property type="entry name" value="Immunoglobulins"/>
    <property type="match status" value="1"/>
</dbReference>
<dbReference type="GO" id="GO:0006955">
    <property type="term" value="P:immune response"/>
    <property type="evidence" value="ECO:0007669"/>
    <property type="project" value="TreeGrafter"/>
</dbReference>
<dbReference type="KEGG" id="lcf:108892953"/>
<dbReference type="GeneID" id="108892953"/>
<feature type="transmembrane region" description="Helical" evidence="4">
    <location>
        <begin position="137"/>
        <end position="159"/>
    </location>
</feature>
<accession>A0AAJ7Q479</accession>
<keyword evidence="1" id="KW-0732">Signal</keyword>
<dbReference type="InterPro" id="IPR003598">
    <property type="entry name" value="Ig_sub2"/>
</dbReference>
<evidence type="ECO:0000256" key="2">
    <source>
        <dbReference type="ARBA" id="ARBA00023157"/>
    </source>
</evidence>
<dbReference type="GO" id="GO:0004888">
    <property type="term" value="F:transmembrane signaling receptor activity"/>
    <property type="evidence" value="ECO:0007669"/>
    <property type="project" value="TreeGrafter"/>
</dbReference>
<dbReference type="SMART" id="SM00409">
    <property type="entry name" value="IG"/>
    <property type="match status" value="1"/>
</dbReference>
<keyword evidence="4" id="KW-0812">Transmembrane</keyword>
<evidence type="ECO:0000256" key="3">
    <source>
        <dbReference type="SAM" id="MobiDB-lite"/>
    </source>
</evidence>
<name>A0AAJ7Q479_LATCA</name>
<proteinExistence type="predicted"/>
<evidence type="ECO:0000259" key="5">
    <source>
        <dbReference type="PROSITE" id="PS50835"/>
    </source>
</evidence>
<dbReference type="InterPro" id="IPR007110">
    <property type="entry name" value="Ig-like_dom"/>
</dbReference>
<dbReference type="Pfam" id="PF13927">
    <property type="entry name" value="Ig_3"/>
    <property type="match status" value="1"/>
</dbReference>
<sequence>MSHCSDWWRMTGFTCNMMLSWYDTAVYWCESGSGEFSNAVNITASYYTNIVLVSPVHPVAEGDSVTLGCVLRTDDSLSNVTFYKNGKLVQNDDRGELNISAVSKSDEGFYKCEYSGSESSESWMSVKLSRSSFPVPLIIGLVSGIILITLLPLLLLCWYRKSTNTYCNSLLQSQRNNQSSATDQDENQQPVYSSLSHGQLSI</sequence>
<dbReference type="GO" id="GO:0009897">
    <property type="term" value="C:external side of plasma membrane"/>
    <property type="evidence" value="ECO:0007669"/>
    <property type="project" value="TreeGrafter"/>
</dbReference>
<keyword evidence="2" id="KW-1015">Disulfide bond</keyword>
<dbReference type="Proteomes" id="UP000694890">
    <property type="component" value="Unplaced"/>
</dbReference>
<keyword evidence="4" id="KW-1133">Transmembrane helix</keyword>
<evidence type="ECO:0000313" key="6">
    <source>
        <dbReference type="Proteomes" id="UP000694890"/>
    </source>
</evidence>
<gene>
    <name evidence="7" type="primary">LOC108892953</name>
</gene>
<dbReference type="InterPro" id="IPR036179">
    <property type="entry name" value="Ig-like_dom_sf"/>
</dbReference>
<dbReference type="InterPro" id="IPR050488">
    <property type="entry name" value="Ig_Fc_receptor"/>
</dbReference>
<dbReference type="SUPFAM" id="SSF48726">
    <property type="entry name" value="Immunoglobulin"/>
    <property type="match status" value="1"/>
</dbReference>
<dbReference type="AlphaFoldDB" id="A0AAJ7Q479"/>
<keyword evidence="4" id="KW-0472">Membrane</keyword>
<evidence type="ECO:0000313" key="7">
    <source>
        <dbReference type="RefSeq" id="XP_018546255.1"/>
    </source>
</evidence>
<dbReference type="InterPro" id="IPR003599">
    <property type="entry name" value="Ig_sub"/>
</dbReference>
<dbReference type="PROSITE" id="PS50835">
    <property type="entry name" value="IG_LIKE"/>
    <property type="match status" value="1"/>
</dbReference>